<evidence type="ECO:0000313" key="2">
    <source>
        <dbReference type="EMBL" id="KZV95966.1"/>
    </source>
</evidence>
<keyword evidence="1" id="KW-0812">Transmembrane</keyword>
<dbReference type="AlphaFoldDB" id="A0A165K8Q4"/>
<evidence type="ECO:0000313" key="3">
    <source>
        <dbReference type="Proteomes" id="UP000077266"/>
    </source>
</evidence>
<gene>
    <name evidence="2" type="ORF">EXIGLDRAFT_449741</name>
</gene>
<sequence length="117" mass="13265">MNQARYLRGPGISIWYILSELRTRQTKRVRRCHCRDREQKELLAHKALARAHKAPDAQRMDIKSTSRLIAKPRAQNMRVISAFVALAVVLVASASPTPFDSGILPNEGVESFKRELV</sequence>
<feature type="transmembrane region" description="Helical" evidence="1">
    <location>
        <begin position="77"/>
        <end position="95"/>
    </location>
</feature>
<dbReference type="InParanoid" id="A0A165K8Q4"/>
<protein>
    <submittedName>
        <fullName evidence="2">Uncharacterized protein</fullName>
    </submittedName>
</protein>
<name>A0A165K8Q4_EXIGL</name>
<accession>A0A165K8Q4</accession>
<dbReference type="Proteomes" id="UP000077266">
    <property type="component" value="Unassembled WGS sequence"/>
</dbReference>
<proteinExistence type="predicted"/>
<reference evidence="2 3" key="1">
    <citation type="journal article" date="2016" name="Mol. Biol. Evol.">
        <title>Comparative Genomics of Early-Diverging Mushroom-Forming Fungi Provides Insights into the Origins of Lignocellulose Decay Capabilities.</title>
        <authorList>
            <person name="Nagy L.G."/>
            <person name="Riley R."/>
            <person name="Tritt A."/>
            <person name="Adam C."/>
            <person name="Daum C."/>
            <person name="Floudas D."/>
            <person name="Sun H."/>
            <person name="Yadav J.S."/>
            <person name="Pangilinan J."/>
            <person name="Larsson K.H."/>
            <person name="Matsuura K."/>
            <person name="Barry K."/>
            <person name="Labutti K."/>
            <person name="Kuo R."/>
            <person name="Ohm R.A."/>
            <person name="Bhattacharya S.S."/>
            <person name="Shirouzu T."/>
            <person name="Yoshinaga Y."/>
            <person name="Martin F.M."/>
            <person name="Grigoriev I.V."/>
            <person name="Hibbett D.S."/>
        </authorList>
    </citation>
    <scope>NUCLEOTIDE SEQUENCE [LARGE SCALE GENOMIC DNA]</scope>
    <source>
        <strain evidence="2 3">HHB12029</strain>
    </source>
</reference>
<keyword evidence="1" id="KW-1133">Transmembrane helix</keyword>
<keyword evidence="1" id="KW-0472">Membrane</keyword>
<evidence type="ECO:0000256" key="1">
    <source>
        <dbReference type="SAM" id="Phobius"/>
    </source>
</evidence>
<organism evidence="2 3">
    <name type="scientific">Exidia glandulosa HHB12029</name>
    <dbReference type="NCBI Taxonomy" id="1314781"/>
    <lineage>
        <taxon>Eukaryota</taxon>
        <taxon>Fungi</taxon>
        <taxon>Dikarya</taxon>
        <taxon>Basidiomycota</taxon>
        <taxon>Agaricomycotina</taxon>
        <taxon>Agaricomycetes</taxon>
        <taxon>Auriculariales</taxon>
        <taxon>Exidiaceae</taxon>
        <taxon>Exidia</taxon>
    </lineage>
</organism>
<dbReference type="EMBL" id="KV425949">
    <property type="protein sequence ID" value="KZV95966.1"/>
    <property type="molecule type" value="Genomic_DNA"/>
</dbReference>
<keyword evidence="3" id="KW-1185">Reference proteome</keyword>